<evidence type="ECO:0000313" key="3">
    <source>
        <dbReference type="Proteomes" id="UP000279908"/>
    </source>
</evidence>
<accession>A0A432AWX5</accession>
<gene>
    <name evidence="2" type="ORF">EKD02_02510</name>
</gene>
<reference evidence="2 3" key="1">
    <citation type="submission" date="2018-12" db="EMBL/GenBank/DDBJ databases">
        <authorList>
            <person name="Lunina O.N."/>
            <person name="Grouzdev D.S."/>
            <person name="Gorlenko V.M."/>
            <person name="Savvichev A.S."/>
        </authorList>
    </citation>
    <scope>NUCLEOTIDE SEQUENCE [LARGE SCALE GENOMIC DNA]</scope>
    <source>
        <strain evidence="2 3">BrKhr-17</strain>
    </source>
</reference>
<evidence type="ECO:0000256" key="1">
    <source>
        <dbReference type="SAM" id="MobiDB-lite"/>
    </source>
</evidence>
<protein>
    <submittedName>
        <fullName evidence="2">Uncharacterized protein</fullName>
    </submittedName>
</protein>
<dbReference type="RefSeq" id="WP_126383647.1">
    <property type="nucleotide sequence ID" value="NZ_RXYK01000002.1"/>
</dbReference>
<dbReference type="AlphaFoldDB" id="A0A432AWX5"/>
<organism evidence="2 3">
    <name type="scientific">Chlorobium phaeovibrioides</name>
    <dbReference type="NCBI Taxonomy" id="1094"/>
    <lineage>
        <taxon>Bacteria</taxon>
        <taxon>Pseudomonadati</taxon>
        <taxon>Chlorobiota</taxon>
        <taxon>Chlorobiia</taxon>
        <taxon>Chlorobiales</taxon>
        <taxon>Chlorobiaceae</taxon>
        <taxon>Chlorobium/Pelodictyon group</taxon>
        <taxon>Chlorobium</taxon>
    </lineage>
</organism>
<comment type="caution">
    <text evidence="2">The sequence shown here is derived from an EMBL/GenBank/DDBJ whole genome shotgun (WGS) entry which is preliminary data.</text>
</comment>
<proteinExistence type="predicted"/>
<dbReference type="Proteomes" id="UP000279908">
    <property type="component" value="Unassembled WGS sequence"/>
</dbReference>
<sequence>MNIVWSDLLRHSLTLLRNNCSSEIKSEPGLENSGTVCVFLDDNASITLIVCMDEGIDECNDESSDERNNKRNDERFTNGFMNPALTPPEKISAKLKRQFQVLRETLNRP</sequence>
<name>A0A432AWX5_CHLPH</name>
<feature type="region of interest" description="Disordered" evidence="1">
    <location>
        <begin position="59"/>
        <end position="87"/>
    </location>
</feature>
<evidence type="ECO:0000313" key="2">
    <source>
        <dbReference type="EMBL" id="RTY39565.1"/>
    </source>
</evidence>
<dbReference type="EMBL" id="RXYK01000002">
    <property type="protein sequence ID" value="RTY39565.1"/>
    <property type="molecule type" value="Genomic_DNA"/>
</dbReference>
<feature type="compositionally biased region" description="Basic and acidic residues" evidence="1">
    <location>
        <begin position="65"/>
        <end position="76"/>
    </location>
</feature>